<dbReference type="SUPFAM" id="SSF52402">
    <property type="entry name" value="Adenine nucleotide alpha hydrolases-like"/>
    <property type="match status" value="1"/>
</dbReference>
<feature type="transmembrane region" description="Helical" evidence="13">
    <location>
        <begin position="152"/>
        <end position="171"/>
    </location>
</feature>
<dbReference type="SMART" id="SM00388">
    <property type="entry name" value="HisKA"/>
    <property type="match status" value="1"/>
</dbReference>
<dbReference type="Pfam" id="PF00512">
    <property type="entry name" value="HisKA"/>
    <property type="match status" value="1"/>
</dbReference>
<dbReference type="SUPFAM" id="SSF55874">
    <property type="entry name" value="ATPase domain of HSP90 chaperone/DNA topoisomerase II/histidine kinase"/>
    <property type="match status" value="1"/>
</dbReference>
<accession>A0A2W1LZ45</accession>
<comment type="catalytic activity">
    <reaction evidence="1">
        <text>ATP + protein L-histidine = ADP + protein N-phospho-L-histidine.</text>
        <dbReference type="EC" id="2.7.13.3"/>
    </reaction>
</comment>
<evidence type="ECO:0000256" key="3">
    <source>
        <dbReference type="ARBA" id="ARBA00012438"/>
    </source>
</evidence>
<dbReference type="InterPro" id="IPR014729">
    <property type="entry name" value="Rossmann-like_a/b/a_fold"/>
</dbReference>
<comment type="caution">
    <text evidence="15">The sequence shown here is derived from an EMBL/GenBank/DDBJ whole genome shotgun (WGS) entry which is preliminary data.</text>
</comment>
<name>A0A2W1LZ45_9BACL</name>
<keyword evidence="16" id="KW-1185">Reference proteome</keyword>
<dbReference type="FunFam" id="3.30.565.10:FF:000042">
    <property type="entry name" value="Two-component sensor histidine kinase KdpD"/>
    <property type="match status" value="1"/>
</dbReference>
<dbReference type="InterPro" id="IPR036097">
    <property type="entry name" value="HisK_dim/P_sf"/>
</dbReference>
<dbReference type="GO" id="GO:0042802">
    <property type="term" value="F:identical protein binding"/>
    <property type="evidence" value="ECO:0007669"/>
    <property type="project" value="UniProtKB-ARBA"/>
</dbReference>
<dbReference type="Gene3D" id="1.10.287.130">
    <property type="match status" value="1"/>
</dbReference>
<keyword evidence="7" id="KW-0547">Nucleotide-binding</keyword>
<gene>
    <name evidence="15" type="ORF">DNH61_06160</name>
</gene>
<evidence type="ECO:0000256" key="6">
    <source>
        <dbReference type="ARBA" id="ARBA00022692"/>
    </source>
</evidence>
<protein>
    <recommendedName>
        <fullName evidence="3">histidine kinase</fullName>
        <ecNumber evidence="3">2.7.13.3</ecNumber>
    </recommendedName>
</protein>
<keyword evidence="11" id="KW-0902">Two-component regulatory system</keyword>
<dbReference type="CDD" id="cd01987">
    <property type="entry name" value="USP_KdpD-like"/>
    <property type="match status" value="1"/>
</dbReference>
<dbReference type="Pfam" id="PF00582">
    <property type="entry name" value="Usp"/>
    <property type="match status" value="1"/>
</dbReference>
<evidence type="ECO:0000256" key="4">
    <source>
        <dbReference type="ARBA" id="ARBA00022553"/>
    </source>
</evidence>
<evidence type="ECO:0000256" key="9">
    <source>
        <dbReference type="ARBA" id="ARBA00022840"/>
    </source>
</evidence>
<dbReference type="Proteomes" id="UP000249522">
    <property type="component" value="Unassembled WGS sequence"/>
</dbReference>
<dbReference type="InterPro" id="IPR052023">
    <property type="entry name" value="Histidine_kinase_KdpD"/>
</dbReference>
<dbReference type="Pfam" id="PF02518">
    <property type="entry name" value="HATPase_c"/>
    <property type="match status" value="1"/>
</dbReference>
<dbReference type="Gene3D" id="1.20.120.620">
    <property type="entry name" value="Backbone structure of the membrane domain of e. Coli histidine kinase receptor kdpd"/>
    <property type="match status" value="1"/>
</dbReference>
<evidence type="ECO:0000256" key="12">
    <source>
        <dbReference type="ARBA" id="ARBA00023136"/>
    </source>
</evidence>
<feature type="transmembrane region" description="Helical" evidence="13">
    <location>
        <begin position="177"/>
        <end position="196"/>
    </location>
</feature>
<feature type="domain" description="Histidine kinase" evidence="14">
    <location>
        <begin position="426"/>
        <end position="641"/>
    </location>
</feature>
<organism evidence="15 16">
    <name type="scientific">Paenibacillus sambharensis</name>
    <dbReference type="NCBI Taxonomy" id="1803190"/>
    <lineage>
        <taxon>Bacteria</taxon>
        <taxon>Bacillati</taxon>
        <taxon>Bacillota</taxon>
        <taxon>Bacilli</taxon>
        <taxon>Bacillales</taxon>
        <taxon>Paenibacillaceae</taxon>
        <taxon>Paenibacillus</taxon>
    </lineage>
</organism>
<evidence type="ECO:0000256" key="7">
    <source>
        <dbReference type="ARBA" id="ARBA00022741"/>
    </source>
</evidence>
<keyword evidence="4" id="KW-0597">Phosphoprotein</keyword>
<dbReference type="Pfam" id="PF13492">
    <property type="entry name" value="GAF_3"/>
    <property type="match status" value="1"/>
</dbReference>
<keyword evidence="9" id="KW-0067">ATP-binding</keyword>
<evidence type="ECO:0000256" key="2">
    <source>
        <dbReference type="ARBA" id="ARBA00004141"/>
    </source>
</evidence>
<dbReference type="Gene3D" id="3.30.450.40">
    <property type="match status" value="1"/>
</dbReference>
<proteinExistence type="predicted"/>
<dbReference type="Gene3D" id="3.40.50.620">
    <property type="entry name" value="HUPs"/>
    <property type="match status" value="1"/>
</dbReference>
<dbReference type="InterPro" id="IPR004358">
    <property type="entry name" value="Sig_transdc_His_kin-like_C"/>
</dbReference>
<dbReference type="CDD" id="cd00075">
    <property type="entry name" value="HATPase"/>
    <property type="match status" value="1"/>
</dbReference>
<sequence>MAQDKVMVCVSPSPYSRKLLRHGHEMAAGLRSEWIAVYVDSSHKAMKYGKEKQKELERNLRLAEELGAEVISVTGERIAEELLAAARERNVKHLVIGKPSRSRLSEWLPRTIVEQVIRSSDGINVYVIPGIAEKTSPKREGKPYRTPGNWRPYAAITALIAILTMVLRPFGLTFEPVNIALIYLFPVLLSAVYWGIRPAFYAAGLGVLAFDFFFIPPFLSFTVADLRYLVSFGVYLSVAGLTASLAARLKQQLEYSKQREAHTASLYALSRQISAITDIHSLLDNVSCQISQTVGAPIAMYLPDEKNRLVLTHASTKLTEWEQSREEIVMADMAYEQGETVGRSTDTLREFPGCFMPLKTEERIYGVLAVKLAHGTEAFSAEQQRLLEALSGLAASAMARVKLAEEAKLAHLTAESERLRSAILDSVSHELRTPLATIIGSVTGLIEGERLFSSEDRMELLATIRDGALRMNRLVMNLLGMVQLESGMLRLQKRWCDVEDIIGVTLSQVKDYQQHRELSVHLTGPLPLILGDEILLEQVLVNVVSNSIKYSPDHSKIVLSANPKQDVLVISVSDQGIGIAESEQDRVFSKFYRSETSMHVPGTGLGLAICKGIVELHGGTISAKPNGTQGTVISITLPLPEQASLHTMPQEKEM</sequence>
<dbReference type="InterPro" id="IPR029016">
    <property type="entry name" value="GAF-like_dom_sf"/>
</dbReference>
<dbReference type="InterPro" id="IPR003018">
    <property type="entry name" value="GAF"/>
</dbReference>
<feature type="transmembrane region" description="Helical" evidence="13">
    <location>
        <begin position="228"/>
        <end position="249"/>
    </location>
</feature>
<keyword evidence="5" id="KW-0808">Transferase</keyword>
<dbReference type="AlphaFoldDB" id="A0A2W1LZ45"/>
<dbReference type="InterPro" id="IPR003661">
    <property type="entry name" value="HisK_dim/P_dom"/>
</dbReference>
<dbReference type="Pfam" id="PF13493">
    <property type="entry name" value="DUF4118"/>
    <property type="match status" value="1"/>
</dbReference>
<comment type="subcellular location">
    <subcellularLocation>
        <location evidence="2">Membrane</location>
        <topology evidence="2">Multi-pass membrane protein</topology>
    </subcellularLocation>
</comment>
<dbReference type="PANTHER" id="PTHR45569:SF1">
    <property type="entry name" value="SENSOR PROTEIN KDPD"/>
    <property type="match status" value="1"/>
</dbReference>
<dbReference type="RefSeq" id="WP_111145788.1">
    <property type="nucleotide sequence ID" value="NZ_QKRB01000036.1"/>
</dbReference>
<dbReference type="OrthoDB" id="9806130at2"/>
<keyword evidence="12 13" id="KW-0472">Membrane</keyword>
<evidence type="ECO:0000313" key="16">
    <source>
        <dbReference type="Proteomes" id="UP000249522"/>
    </source>
</evidence>
<dbReference type="EC" id="2.7.13.3" evidence="3"/>
<dbReference type="CDD" id="cd00082">
    <property type="entry name" value="HisKA"/>
    <property type="match status" value="1"/>
</dbReference>
<dbReference type="InterPro" id="IPR036890">
    <property type="entry name" value="HATPase_C_sf"/>
</dbReference>
<dbReference type="InterPro" id="IPR038318">
    <property type="entry name" value="KdpD_sf"/>
</dbReference>
<evidence type="ECO:0000259" key="14">
    <source>
        <dbReference type="PROSITE" id="PS50109"/>
    </source>
</evidence>
<dbReference type="PROSITE" id="PS50109">
    <property type="entry name" value="HIS_KIN"/>
    <property type="match status" value="1"/>
</dbReference>
<evidence type="ECO:0000256" key="5">
    <source>
        <dbReference type="ARBA" id="ARBA00022679"/>
    </source>
</evidence>
<feature type="transmembrane region" description="Helical" evidence="13">
    <location>
        <begin position="203"/>
        <end position="222"/>
    </location>
</feature>
<dbReference type="SUPFAM" id="SSF55781">
    <property type="entry name" value="GAF domain-like"/>
    <property type="match status" value="1"/>
</dbReference>
<dbReference type="InterPro" id="IPR003594">
    <property type="entry name" value="HATPase_dom"/>
</dbReference>
<dbReference type="GO" id="GO:0000155">
    <property type="term" value="F:phosphorelay sensor kinase activity"/>
    <property type="evidence" value="ECO:0007669"/>
    <property type="project" value="InterPro"/>
</dbReference>
<dbReference type="GO" id="GO:0005886">
    <property type="term" value="C:plasma membrane"/>
    <property type="evidence" value="ECO:0007669"/>
    <property type="project" value="TreeGrafter"/>
</dbReference>
<dbReference type="Gene3D" id="3.30.565.10">
    <property type="entry name" value="Histidine kinase-like ATPase, C-terminal domain"/>
    <property type="match status" value="1"/>
</dbReference>
<dbReference type="PANTHER" id="PTHR45569">
    <property type="entry name" value="SENSOR PROTEIN KDPD"/>
    <property type="match status" value="1"/>
</dbReference>
<evidence type="ECO:0000256" key="13">
    <source>
        <dbReference type="SAM" id="Phobius"/>
    </source>
</evidence>
<dbReference type="InterPro" id="IPR025201">
    <property type="entry name" value="KdpD_TM"/>
</dbReference>
<evidence type="ECO:0000313" key="15">
    <source>
        <dbReference type="EMBL" id="PZD96777.1"/>
    </source>
</evidence>
<evidence type="ECO:0000256" key="8">
    <source>
        <dbReference type="ARBA" id="ARBA00022777"/>
    </source>
</evidence>
<evidence type="ECO:0000256" key="10">
    <source>
        <dbReference type="ARBA" id="ARBA00022989"/>
    </source>
</evidence>
<keyword evidence="6 13" id="KW-0812">Transmembrane</keyword>
<dbReference type="InterPro" id="IPR005467">
    <property type="entry name" value="His_kinase_dom"/>
</dbReference>
<dbReference type="InterPro" id="IPR006016">
    <property type="entry name" value="UspA"/>
</dbReference>
<dbReference type="GO" id="GO:0005524">
    <property type="term" value="F:ATP binding"/>
    <property type="evidence" value="ECO:0007669"/>
    <property type="project" value="UniProtKB-KW"/>
</dbReference>
<keyword evidence="10 13" id="KW-1133">Transmembrane helix</keyword>
<dbReference type="SUPFAM" id="SSF47384">
    <property type="entry name" value="Homodimeric domain of signal transducing histidine kinase"/>
    <property type="match status" value="1"/>
</dbReference>
<dbReference type="PRINTS" id="PR00344">
    <property type="entry name" value="BCTRLSENSOR"/>
</dbReference>
<dbReference type="SMART" id="SM00387">
    <property type="entry name" value="HATPase_c"/>
    <property type="match status" value="1"/>
</dbReference>
<evidence type="ECO:0000256" key="1">
    <source>
        <dbReference type="ARBA" id="ARBA00000085"/>
    </source>
</evidence>
<reference evidence="15 16" key="1">
    <citation type="submission" date="2018-06" db="EMBL/GenBank/DDBJ databases">
        <title>Paenibacillus imtechensis sp. nov.</title>
        <authorList>
            <person name="Pinnaka A.K."/>
            <person name="Singh H."/>
            <person name="Kaur M."/>
        </authorList>
    </citation>
    <scope>NUCLEOTIDE SEQUENCE [LARGE SCALE GENOMIC DNA]</scope>
    <source>
        <strain evidence="15 16">SMB1</strain>
    </source>
</reference>
<dbReference type="EMBL" id="QKRB01000036">
    <property type="protein sequence ID" value="PZD96777.1"/>
    <property type="molecule type" value="Genomic_DNA"/>
</dbReference>
<keyword evidence="8 15" id="KW-0418">Kinase</keyword>
<evidence type="ECO:0000256" key="11">
    <source>
        <dbReference type="ARBA" id="ARBA00023012"/>
    </source>
</evidence>